<dbReference type="AlphaFoldDB" id="A0A0A9CC67"/>
<proteinExistence type="predicted"/>
<protein>
    <submittedName>
        <fullName evidence="1">Uncharacterized protein</fullName>
    </submittedName>
</protein>
<reference evidence="1" key="1">
    <citation type="submission" date="2014-09" db="EMBL/GenBank/DDBJ databases">
        <authorList>
            <person name="Magalhaes I.L.F."/>
            <person name="Oliveira U."/>
            <person name="Santos F.R."/>
            <person name="Vidigal T.H.D.A."/>
            <person name="Brescovit A.D."/>
            <person name="Santos A.J."/>
        </authorList>
    </citation>
    <scope>NUCLEOTIDE SEQUENCE</scope>
    <source>
        <tissue evidence="1">Shoot tissue taken approximately 20 cm above the soil surface</tissue>
    </source>
</reference>
<accession>A0A0A9CC67</accession>
<reference evidence="1" key="2">
    <citation type="journal article" date="2015" name="Data Brief">
        <title>Shoot transcriptome of the giant reed, Arundo donax.</title>
        <authorList>
            <person name="Barrero R.A."/>
            <person name="Guerrero F.D."/>
            <person name="Moolhuijzen P."/>
            <person name="Goolsby J.A."/>
            <person name="Tidwell J."/>
            <person name="Bellgard S.E."/>
            <person name="Bellgard M.I."/>
        </authorList>
    </citation>
    <scope>NUCLEOTIDE SEQUENCE</scope>
    <source>
        <tissue evidence="1">Shoot tissue taken approximately 20 cm above the soil surface</tissue>
    </source>
</reference>
<sequence length="56" mass="6400">MDNSKVQLMQKVHGTDAVFRDLEPPLFLHPCPPAVILVCTLLTFLFDHHISFSYCL</sequence>
<name>A0A0A9CC67_ARUDO</name>
<evidence type="ECO:0000313" key="1">
    <source>
        <dbReference type="EMBL" id="JAD69082.1"/>
    </source>
</evidence>
<organism evidence="1">
    <name type="scientific">Arundo donax</name>
    <name type="common">Giant reed</name>
    <name type="synonym">Donax arundinaceus</name>
    <dbReference type="NCBI Taxonomy" id="35708"/>
    <lineage>
        <taxon>Eukaryota</taxon>
        <taxon>Viridiplantae</taxon>
        <taxon>Streptophyta</taxon>
        <taxon>Embryophyta</taxon>
        <taxon>Tracheophyta</taxon>
        <taxon>Spermatophyta</taxon>
        <taxon>Magnoliopsida</taxon>
        <taxon>Liliopsida</taxon>
        <taxon>Poales</taxon>
        <taxon>Poaceae</taxon>
        <taxon>PACMAD clade</taxon>
        <taxon>Arundinoideae</taxon>
        <taxon>Arundineae</taxon>
        <taxon>Arundo</taxon>
    </lineage>
</organism>
<dbReference type="EMBL" id="GBRH01228813">
    <property type="protein sequence ID" value="JAD69082.1"/>
    <property type="molecule type" value="Transcribed_RNA"/>
</dbReference>